<evidence type="ECO:0000313" key="2">
    <source>
        <dbReference type="Proteomes" id="UP000319576"/>
    </source>
</evidence>
<dbReference type="EMBL" id="CP036273">
    <property type="protein sequence ID" value="QDU19170.1"/>
    <property type="molecule type" value="Genomic_DNA"/>
</dbReference>
<dbReference type="OrthoDB" id="5174394at2"/>
<gene>
    <name evidence="1" type="ORF">ETAA1_10740</name>
</gene>
<organism evidence="1 2">
    <name type="scientific">Urbifossiella limnaea</name>
    <dbReference type="NCBI Taxonomy" id="2528023"/>
    <lineage>
        <taxon>Bacteria</taxon>
        <taxon>Pseudomonadati</taxon>
        <taxon>Planctomycetota</taxon>
        <taxon>Planctomycetia</taxon>
        <taxon>Gemmatales</taxon>
        <taxon>Gemmataceae</taxon>
        <taxon>Urbifossiella</taxon>
    </lineage>
</organism>
<reference evidence="1 2" key="1">
    <citation type="submission" date="2019-02" db="EMBL/GenBank/DDBJ databases">
        <title>Deep-cultivation of Planctomycetes and their phenomic and genomic characterization uncovers novel biology.</title>
        <authorList>
            <person name="Wiegand S."/>
            <person name="Jogler M."/>
            <person name="Boedeker C."/>
            <person name="Pinto D."/>
            <person name="Vollmers J."/>
            <person name="Rivas-Marin E."/>
            <person name="Kohn T."/>
            <person name="Peeters S.H."/>
            <person name="Heuer A."/>
            <person name="Rast P."/>
            <person name="Oberbeckmann S."/>
            <person name="Bunk B."/>
            <person name="Jeske O."/>
            <person name="Meyerdierks A."/>
            <person name="Storesund J.E."/>
            <person name="Kallscheuer N."/>
            <person name="Luecker S."/>
            <person name="Lage O.M."/>
            <person name="Pohl T."/>
            <person name="Merkel B.J."/>
            <person name="Hornburger P."/>
            <person name="Mueller R.-W."/>
            <person name="Bruemmer F."/>
            <person name="Labrenz M."/>
            <person name="Spormann A.M."/>
            <person name="Op den Camp H."/>
            <person name="Overmann J."/>
            <person name="Amann R."/>
            <person name="Jetten M.S.M."/>
            <person name="Mascher T."/>
            <person name="Medema M.H."/>
            <person name="Devos D.P."/>
            <person name="Kaster A.-K."/>
            <person name="Ovreas L."/>
            <person name="Rohde M."/>
            <person name="Galperin M.Y."/>
            <person name="Jogler C."/>
        </authorList>
    </citation>
    <scope>NUCLEOTIDE SEQUENCE [LARGE SCALE GENOMIC DNA]</scope>
    <source>
        <strain evidence="1 2">ETA_A1</strain>
    </source>
</reference>
<accession>A0A517XNT5</accession>
<proteinExistence type="predicted"/>
<name>A0A517XNT5_9BACT</name>
<keyword evidence="2" id="KW-1185">Reference proteome</keyword>
<dbReference type="RefSeq" id="WP_145234969.1">
    <property type="nucleotide sequence ID" value="NZ_CP036273.1"/>
</dbReference>
<dbReference type="Proteomes" id="UP000319576">
    <property type="component" value="Chromosome"/>
</dbReference>
<evidence type="ECO:0000313" key="1">
    <source>
        <dbReference type="EMBL" id="QDU19170.1"/>
    </source>
</evidence>
<dbReference type="KEGG" id="uli:ETAA1_10740"/>
<protein>
    <submittedName>
        <fullName evidence="1">Uncharacterized protein</fullName>
    </submittedName>
</protein>
<sequence length="144" mass="15540">MPTRGSDGKPLPPGIRRGCGPVHHFLGYHDKPPWDATGCYLLVNRVGAADRQPTAADAIVVGMVDTQERDEYLQFGPTRVWGWQQGTMLQWPGTPGGRQVIDNSVTDGRPTADVIDTRNRTLVTKPTDSTTLTATPPGGVVPQP</sequence>
<dbReference type="AlphaFoldDB" id="A0A517XNT5"/>